<name>A0A1E3RZF4_9MYCO</name>
<dbReference type="Pfam" id="PF04993">
    <property type="entry name" value="TfoX_N"/>
    <property type="match status" value="1"/>
</dbReference>
<protein>
    <submittedName>
        <fullName evidence="2">RNA methyltransferase</fullName>
    </submittedName>
</protein>
<keyword evidence="2" id="KW-0489">Methyltransferase</keyword>
<dbReference type="AlphaFoldDB" id="A0A1E3RZF4"/>
<dbReference type="Proteomes" id="UP000094243">
    <property type="component" value="Unassembled WGS sequence"/>
</dbReference>
<dbReference type="GO" id="GO:0032259">
    <property type="term" value="P:methylation"/>
    <property type="evidence" value="ECO:0007669"/>
    <property type="project" value="UniProtKB-KW"/>
</dbReference>
<keyword evidence="3" id="KW-1185">Reference proteome</keyword>
<dbReference type="SUPFAM" id="SSF159894">
    <property type="entry name" value="YgaC/TfoX-N like"/>
    <property type="match status" value="1"/>
</dbReference>
<dbReference type="InterPro" id="IPR007076">
    <property type="entry name" value="TfoX_N"/>
</dbReference>
<dbReference type="Gene3D" id="3.30.1460.30">
    <property type="entry name" value="YgaC/TfoX-N like chaperone"/>
    <property type="match status" value="1"/>
</dbReference>
<proteinExistence type="predicted"/>
<organism evidence="2 3">
    <name type="scientific">Mycolicibacterium holsaticum</name>
    <dbReference type="NCBI Taxonomy" id="152142"/>
    <lineage>
        <taxon>Bacteria</taxon>
        <taxon>Bacillati</taxon>
        <taxon>Actinomycetota</taxon>
        <taxon>Actinomycetes</taxon>
        <taxon>Mycobacteriales</taxon>
        <taxon>Mycobacteriaceae</taxon>
        <taxon>Mycolicibacterium</taxon>
    </lineage>
</organism>
<reference evidence="3" key="1">
    <citation type="submission" date="2016-09" db="EMBL/GenBank/DDBJ databases">
        <authorList>
            <person name="Greninger A.L."/>
            <person name="Jerome K.R."/>
            <person name="Mcnair B."/>
            <person name="Wallis C."/>
            <person name="Fang F."/>
        </authorList>
    </citation>
    <scope>NUCLEOTIDE SEQUENCE [LARGE SCALE GENOMIC DNA]</scope>
    <source>
        <strain evidence="3">M7</strain>
    </source>
</reference>
<dbReference type="GO" id="GO:0008168">
    <property type="term" value="F:methyltransferase activity"/>
    <property type="evidence" value="ECO:0007669"/>
    <property type="project" value="UniProtKB-KW"/>
</dbReference>
<feature type="domain" description="TfoX N-terminal" evidence="1">
    <location>
        <begin position="14"/>
        <end position="98"/>
    </location>
</feature>
<sequence length="111" mass="11645">MAYDVALAARVRALLADNPTVREQPMFGGLAFLLAGRMAVAASGQGGLLVRVGAENADRLLATTAAQPMEMKGRTMRGWLHVEPQHLQSESQLAEWIAVGTVAASLTASTG</sequence>
<keyword evidence="2" id="KW-0808">Transferase</keyword>
<dbReference type="OrthoDB" id="214902at2"/>
<comment type="caution">
    <text evidence="2">The sequence shown here is derived from an EMBL/GenBank/DDBJ whole genome shotgun (WGS) entry which is preliminary data.</text>
</comment>
<dbReference type="EMBL" id="MIGZ01000023">
    <property type="protein sequence ID" value="ODQ95201.1"/>
    <property type="molecule type" value="Genomic_DNA"/>
</dbReference>
<dbReference type="RefSeq" id="WP_069404325.1">
    <property type="nucleotide sequence ID" value="NZ_JBHRZJ010000009.1"/>
</dbReference>
<evidence type="ECO:0000313" key="2">
    <source>
        <dbReference type="EMBL" id="ODQ95201.1"/>
    </source>
</evidence>
<gene>
    <name evidence="2" type="ORF">BHQ17_06070</name>
</gene>
<accession>A0A1E3RZF4</accession>
<evidence type="ECO:0000313" key="3">
    <source>
        <dbReference type="Proteomes" id="UP000094243"/>
    </source>
</evidence>
<evidence type="ECO:0000259" key="1">
    <source>
        <dbReference type="Pfam" id="PF04993"/>
    </source>
</evidence>